<gene>
    <name evidence="3" type="ORF">A8709_02035</name>
</gene>
<dbReference type="Gene3D" id="3.90.70.10">
    <property type="entry name" value="Cysteine proteinases"/>
    <property type="match status" value="1"/>
</dbReference>
<dbReference type="AlphaFoldDB" id="A0A1C1A7E0"/>
<dbReference type="InterPro" id="IPR013128">
    <property type="entry name" value="Peptidase_C1A"/>
</dbReference>
<dbReference type="GO" id="GO:0008234">
    <property type="term" value="F:cysteine-type peptidase activity"/>
    <property type="evidence" value="ECO:0007669"/>
    <property type="project" value="InterPro"/>
</dbReference>
<dbReference type="InterPro" id="IPR038765">
    <property type="entry name" value="Papain-like_cys_pep_sf"/>
</dbReference>
<feature type="domain" description="Peptidase C1A papain C-terminal" evidence="2">
    <location>
        <begin position="23"/>
        <end position="238"/>
    </location>
</feature>
<dbReference type="STRING" id="512399.A8709_02035"/>
<dbReference type="PANTHER" id="PTHR12411">
    <property type="entry name" value="CYSTEINE PROTEASE FAMILY C1-RELATED"/>
    <property type="match status" value="1"/>
</dbReference>
<reference evidence="4" key="1">
    <citation type="submission" date="2016-05" db="EMBL/GenBank/DDBJ databases">
        <title>Paenibacillus oryzae. sp. nov., isolated from the rice root.</title>
        <authorList>
            <person name="Zhang J."/>
            <person name="Zhang X."/>
        </authorList>
    </citation>
    <scope>NUCLEOTIDE SEQUENCE [LARGE SCALE GENOMIC DNA]</scope>
    <source>
        <strain evidence="4">KCTC13222</strain>
    </source>
</reference>
<dbReference type="InterPro" id="IPR000668">
    <property type="entry name" value="Peptidase_C1A_C"/>
</dbReference>
<evidence type="ECO:0000313" key="3">
    <source>
        <dbReference type="EMBL" id="OCT16483.1"/>
    </source>
</evidence>
<comment type="caution">
    <text evidence="3">The sequence shown here is derived from an EMBL/GenBank/DDBJ whole genome shotgun (WGS) entry which is preliminary data.</text>
</comment>
<comment type="similarity">
    <text evidence="1">Belongs to the peptidase C1 family.</text>
</comment>
<dbReference type="SUPFAM" id="SSF54001">
    <property type="entry name" value="Cysteine proteinases"/>
    <property type="match status" value="1"/>
</dbReference>
<proteinExistence type="inferred from homology"/>
<dbReference type="SMART" id="SM00645">
    <property type="entry name" value="Pept_C1"/>
    <property type="match status" value="1"/>
</dbReference>
<accession>A0A1C1A7E0</accession>
<evidence type="ECO:0000259" key="2">
    <source>
        <dbReference type="SMART" id="SM00645"/>
    </source>
</evidence>
<dbReference type="EMBL" id="LYPC01000011">
    <property type="protein sequence ID" value="OCT16483.1"/>
    <property type="molecule type" value="Genomic_DNA"/>
</dbReference>
<evidence type="ECO:0000313" key="4">
    <source>
        <dbReference type="Proteomes" id="UP000093309"/>
    </source>
</evidence>
<evidence type="ECO:0000256" key="1">
    <source>
        <dbReference type="ARBA" id="ARBA00008455"/>
    </source>
</evidence>
<dbReference type="CDD" id="cd02619">
    <property type="entry name" value="Peptidase_C1"/>
    <property type="match status" value="1"/>
</dbReference>
<dbReference type="Proteomes" id="UP000093309">
    <property type="component" value="Unassembled WGS sequence"/>
</dbReference>
<keyword evidence="4" id="KW-1185">Reference proteome</keyword>
<dbReference type="GO" id="GO:0006508">
    <property type="term" value="P:proteolysis"/>
    <property type="evidence" value="ECO:0007669"/>
    <property type="project" value="InterPro"/>
</dbReference>
<protein>
    <submittedName>
        <fullName evidence="3">Xylellain</fullName>
    </submittedName>
</protein>
<dbReference type="Pfam" id="PF00112">
    <property type="entry name" value="Peptidase_C1"/>
    <property type="match status" value="1"/>
</dbReference>
<name>A0A1C1A7E0_9BACL</name>
<organism evidence="3 4">
    <name type="scientific">Paenibacillus pectinilyticus</name>
    <dbReference type="NCBI Taxonomy" id="512399"/>
    <lineage>
        <taxon>Bacteria</taxon>
        <taxon>Bacillati</taxon>
        <taxon>Bacillota</taxon>
        <taxon>Bacilli</taxon>
        <taxon>Bacillales</taxon>
        <taxon>Paenibacillaceae</taxon>
        <taxon>Paenibacillus</taxon>
    </lineage>
</organism>
<sequence length="242" mass="26448">MKQDLEDLRDLIFHHNHTDATTLPASVDLRPKLSPVVDQGQLGSCTANAIASGLGEYLELQAGKPLTRLSRLYLYWHERSMEGTVNNDSGAYIRDGMKVLQTLGCAPETDYPYDISKFTLPPSTKAETDARAFKISEYHRVTDFTSMQAALAAGSPVVLGISVYASFESAAVAATGMVSLPKHGEQLLGGHAVLAVGYKKIGDALYAIVRNSWGTSWGDHGYFYLPKTFFDKGYVSDMWTGK</sequence>